<dbReference type="SUPFAM" id="SSF82153">
    <property type="entry name" value="FAS1 domain"/>
    <property type="match status" value="2"/>
</dbReference>
<sequence length="573" mass="63595">MVLLIRFRLLIKPKSPIMLKNKLLKRSHVFMVVFFALAIAGCKKTDFTIATTSDANIADYLRNDPADFSDFYTIISRAGAAGYLNAYGAYTVFAPTNTAVKAWLLKKGKSSVNDIDSSVLRDVVRFHLIKDTLTTSVFTDGKLPNINVYGQFLTTSVGVSDGVAGYIINRQAKLLQGNIVTGNGIIHVIDQVLEPATLTLAQQLEQNSDYSIFTQALKETGYYDTLNTSNIIDTTRQWLTVIAQTDAVFKAIGIADYAALKAQYSNTGNPRDHADSLHLYIAYHILTGIKFLADIISAPSHTTLAPLEVVTAKLDNQTVLLNEDVFNGVTEPGIALDRTNSDYIATNGALHAATGNLQIKVRKPAAVYWDVADQPEIRQLVSVFRKPGQVAEFSDPAQFSGIKWQGGTIKYNVTATTSTDYYCYYDFLTWYMRTAVTQWVEFTTPFLVKGKYKVWICFRRARAQTIQVLVDDQPLSKLVDVSVYYPTTLDDDNAEATGVKRFVVTPSTNANHIGKLVGVVDIATSDRHKLKFVALTNESGSANTFNLDMVHFIPADQEQKWPRFQRDGTATYQ</sequence>
<proteinExistence type="predicted"/>
<evidence type="ECO:0000313" key="2">
    <source>
        <dbReference type="EMBL" id="SIT21229.1"/>
    </source>
</evidence>
<accession>A0A173MCZ1</accession>
<gene>
    <name evidence="2" type="ORF">SAMN05421788_105122</name>
</gene>
<dbReference type="InterPro" id="IPR000782">
    <property type="entry name" value="FAS1_domain"/>
</dbReference>
<reference evidence="3" key="1">
    <citation type="submission" date="2017-01" db="EMBL/GenBank/DDBJ databases">
        <authorList>
            <person name="Varghese N."/>
            <person name="Submissions S."/>
        </authorList>
    </citation>
    <scope>NUCLEOTIDE SEQUENCE [LARGE SCALE GENOMIC DNA]</scope>
    <source>
        <strain evidence="3">DSM 21054</strain>
    </source>
</reference>
<name>A0A173MCZ1_9BACT</name>
<dbReference type="PANTHER" id="PTHR10900">
    <property type="entry name" value="PERIOSTIN-RELATED"/>
    <property type="match status" value="1"/>
</dbReference>
<protein>
    <submittedName>
        <fullName evidence="2">Uncaracterized surface protein containing fasciclin (FAS1) repeats</fullName>
    </submittedName>
</protein>
<evidence type="ECO:0000259" key="1">
    <source>
        <dbReference type="PROSITE" id="PS50213"/>
    </source>
</evidence>
<keyword evidence="3" id="KW-1185">Reference proteome</keyword>
<dbReference type="SMART" id="SM00554">
    <property type="entry name" value="FAS1"/>
    <property type="match status" value="1"/>
</dbReference>
<dbReference type="PROSITE" id="PS50213">
    <property type="entry name" value="FAS1"/>
    <property type="match status" value="2"/>
</dbReference>
<dbReference type="KEGG" id="fln:FLA_1432"/>
<dbReference type="Gene3D" id="2.30.180.10">
    <property type="entry name" value="FAS1 domain"/>
    <property type="match status" value="2"/>
</dbReference>
<dbReference type="InterPro" id="IPR036378">
    <property type="entry name" value="FAS1_dom_sf"/>
</dbReference>
<dbReference type="STRING" id="477680.SAMN05421788_105122"/>
<dbReference type="OrthoDB" id="1119934at2"/>
<feature type="domain" description="FAS1" evidence="1">
    <location>
        <begin position="197"/>
        <end position="357"/>
    </location>
</feature>
<dbReference type="Proteomes" id="UP000186917">
    <property type="component" value="Unassembled WGS sequence"/>
</dbReference>
<feature type="domain" description="FAS1" evidence="1">
    <location>
        <begin position="55"/>
        <end position="193"/>
    </location>
</feature>
<dbReference type="EMBL" id="FTOR01000005">
    <property type="protein sequence ID" value="SIT21229.1"/>
    <property type="molecule type" value="Genomic_DNA"/>
</dbReference>
<evidence type="ECO:0000313" key="3">
    <source>
        <dbReference type="Proteomes" id="UP000186917"/>
    </source>
</evidence>
<dbReference type="Pfam" id="PF02469">
    <property type="entry name" value="Fasciclin"/>
    <property type="match status" value="1"/>
</dbReference>
<dbReference type="InterPro" id="IPR050904">
    <property type="entry name" value="Adhesion/Biosynth-related"/>
</dbReference>
<organism evidence="2 3">
    <name type="scientific">Filimonas lacunae</name>
    <dbReference type="NCBI Taxonomy" id="477680"/>
    <lineage>
        <taxon>Bacteria</taxon>
        <taxon>Pseudomonadati</taxon>
        <taxon>Bacteroidota</taxon>
        <taxon>Chitinophagia</taxon>
        <taxon>Chitinophagales</taxon>
        <taxon>Chitinophagaceae</taxon>
        <taxon>Filimonas</taxon>
    </lineage>
</organism>
<dbReference type="AlphaFoldDB" id="A0A173MCZ1"/>
<dbReference type="PANTHER" id="PTHR10900:SF77">
    <property type="entry name" value="FI19380P1"/>
    <property type="match status" value="1"/>
</dbReference>